<dbReference type="Proteomes" id="UP000324222">
    <property type="component" value="Unassembled WGS sequence"/>
</dbReference>
<feature type="region of interest" description="Disordered" evidence="1">
    <location>
        <begin position="23"/>
        <end position="64"/>
    </location>
</feature>
<proteinExistence type="predicted"/>
<evidence type="ECO:0000313" key="2">
    <source>
        <dbReference type="EMBL" id="MPC35585.1"/>
    </source>
</evidence>
<gene>
    <name evidence="2" type="ORF">E2C01_029010</name>
</gene>
<dbReference type="EMBL" id="VSRR010003308">
    <property type="protein sequence ID" value="MPC35585.1"/>
    <property type="molecule type" value="Genomic_DNA"/>
</dbReference>
<evidence type="ECO:0000256" key="1">
    <source>
        <dbReference type="SAM" id="MobiDB-lite"/>
    </source>
</evidence>
<evidence type="ECO:0000313" key="3">
    <source>
        <dbReference type="Proteomes" id="UP000324222"/>
    </source>
</evidence>
<accession>A0A5B7EQB9</accession>
<dbReference type="AlphaFoldDB" id="A0A5B7EQB9"/>
<keyword evidence="3" id="KW-1185">Reference proteome</keyword>
<protein>
    <submittedName>
        <fullName evidence="2">Uncharacterized protein</fullName>
    </submittedName>
</protein>
<reference evidence="2 3" key="1">
    <citation type="submission" date="2019-05" db="EMBL/GenBank/DDBJ databases">
        <title>Another draft genome of Portunus trituberculatus and its Hox gene families provides insights of decapod evolution.</title>
        <authorList>
            <person name="Jeong J.-H."/>
            <person name="Song I."/>
            <person name="Kim S."/>
            <person name="Choi T."/>
            <person name="Kim D."/>
            <person name="Ryu S."/>
            <person name="Kim W."/>
        </authorList>
    </citation>
    <scope>NUCLEOTIDE SEQUENCE [LARGE SCALE GENOMIC DNA]</scope>
    <source>
        <tissue evidence="2">Muscle</tissue>
    </source>
</reference>
<comment type="caution">
    <text evidence="2">The sequence shown here is derived from an EMBL/GenBank/DDBJ whole genome shotgun (WGS) entry which is preliminary data.</text>
</comment>
<name>A0A5B7EQB9_PORTR</name>
<feature type="compositionally biased region" description="Low complexity" evidence="1">
    <location>
        <begin position="26"/>
        <end position="57"/>
    </location>
</feature>
<organism evidence="2 3">
    <name type="scientific">Portunus trituberculatus</name>
    <name type="common">Swimming crab</name>
    <name type="synonym">Neptunus trituberculatus</name>
    <dbReference type="NCBI Taxonomy" id="210409"/>
    <lineage>
        <taxon>Eukaryota</taxon>
        <taxon>Metazoa</taxon>
        <taxon>Ecdysozoa</taxon>
        <taxon>Arthropoda</taxon>
        <taxon>Crustacea</taxon>
        <taxon>Multicrustacea</taxon>
        <taxon>Malacostraca</taxon>
        <taxon>Eumalacostraca</taxon>
        <taxon>Eucarida</taxon>
        <taxon>Decapoda</taxon>
        <taxon>Pleocyemata</taxon>
        <taxon>Brachyura</taxon>
        <taxon>Eubrachyura</taxon>
        <taxon>Portunoidea</taxon>
        <taxon>Portunidae</taxon>
        <taxon>Portuninae</taxon>
        <taxon>Portunus</taxon>
    </lineage>
</organism>
<sequence>MSEVLDSQNELYLADRVKPSLVKGLSQPNNISQQPQPASLLPSPATASQPAQQAPLLHTNTGNS</sequence>